<feature type="region of interest" description="Disordered" evidence="1">
    <location>
        <begin position="1"/>
        <end position="43"/>
    </location>
</feature>
<sequence length="108" mass="12028">MGPRTVVPVGPAEHRAAVDVRASPRHHTHSRRPAHPNRGSLKLRSGPLAAARQFYEREHHLRVPRQHIDIVDGIEYKTGAWVANVGSRVAKLAPERVAELSAIGMRWV</sequence>
<keyword evidence="4" id="KW-1185">Reference proteome</keyword>
<feature type="compositionally biased region" description="Basic residues" evidence="1">
    <location>
        <begin position="23"/>
        <end position="35"/>
    </location>
</feature>
<dbReference type="Proteomes" id="UP001601976">
    <property type="component" value="Unassembled WGS sequence"/>
</dbReference>
<dbReference type="RefSeq" id="WP_387898653.1">
    <property type="nucleotide sequence ID" value="NZ_JBIAPK010000013.1"/>
</dbReference>
<evidence type="ECO:0000256" key="1">
    <source>
        <dbReference type="SAM" id="MobiDB-lite"/>
    </source>
</evidence>
<name>A0ABW6RNN1_9ACTN</name>
<organism evidence="3 4">
    <name type="scientific">Streptomyces flavidovirens</name>
    <dbReference type="NCBI Taxonomy" id="67298"/>
    <lineage>
        <taxon>Bacteria</taxon>
        <taxon>Bacillati</taxon>
        <taxon>Actinomycetota</taxon>
        <taxon>Actinomycetes</taxon>
        <taxon>Kitasatosporales</taxon>
        <taxon>Streptomycetaceae</taxon>
        <taxon>Streptomyces</taxon>
    </lineage>
</organism>
<accession>A0ABW6RNN1</accession>
<dbReference type="Pfam" id="PF03457">
    <property type="entry name" value="HA"/>
    <property type="match status" value="1"/>
</dbReference>
<feature type="domain" description="Helicase-associated" evidence="2">
    <location>
        <begin position="48"/>
        <end position="105"/>
    </location>
</feature>
<evidence type="ECO:0000313" key="3">
    <source>
        <dbReference type="EMBL" id="MFF3343181.1"/>
    </source>
</evidence>
<dbReference type="InterPro" id="IPR005114">
    <property type="entry name" value="Helicase_assoc"/>
</dbReference>
<protein>
    <submittedName>
        <fullName evidence="3">Helicase associated domain-containing protein</fullName>
    </submittedName>
</protein>
<dbReference type="EMBL" id="JBIAPK010000013">
    <property type="protein sequence ID" value="MFF3343181.1"/>
    <property type="molecule type" value="Genomic_DNA"/>
</dbReference>
<evidence type="ECO:0000259" key="2">
    <source>
        <dbReference type="Pfam" id="PF03457"/>
    </source>
</evidence>
<reference evidence="3 4" key="1">
    <citation type="submission" date="2024-10" db="EMBL/GenBank/DDBJ databases">
        <title>The Natural Products Discovery Center: Release of the First 8490 Sequenced Strains for Exploring Actinobacteria Biosynthetic Diversity.</title>
        <authorList>
            <person name="Kalkreuter E."/>
            <person name="Kautsar S.A."/>
            <person name="Yang D."/>
            <person name="Bader C.D."/>
            <person name="Teijaro C.N."/>
            <person name="Fluegel L."/>
            <person name="Davis C.M."/>
            <person name="Simpson J.R."/>
            <person name="Lauterbach L."/>
            <person name="Steele A.D."/>
            <person name="Gui C."/>
            <person name="Meng S."/>
            <person name="Li G."/>
            <person name="Viehrig K."/>
            <person name="Ye F."/>
            <person name="Su P."/>
            <person name="Kiefer A.F."/>
            <person name="Nichols A."/>
            <person name="Cepeda A.J."/>
            <person name="Yan W."/>
            <person name="Fan B."/>
            <person name="Jiang Y."/>
            <person name="Adhikari A."/>
            <person name="Zheng C.-J."/>
            <person name="Schuster L."/>
            <person name="Cowan T.M."/>
            <person name="Smanski M.J."/>
            <person name="Chevrette M.G."/>
            <person name="De Carvalho L.P.S."/>
            <person name="Shen B."/>
        </authorList>
    </citation>
    <scope>NUCLEOTIDE SEQUENCE [LARGE SCALE GENOMIC DNA]</scope>
    <source>
        <strain evidence="3 4">NPDC003029</strain>
    </source>
</reference>
<proteinExistence type="predicted"/>
<evidence type="ECO:0000313" key="4">
    <source>
        <dbReference type="Proteomes" id="UP001601976"/>
    </source>
</evidence>
<comment type="caution">
    <text evidence="3">The sequence shown here is derived from an EMBL/GenBank/DDBJ whole genome shotgun (WGS) entry which is preliminary data.</text>
</comment>
<gene>
    <name evidence="3" type="ORF">ACFYWW_31515</name>
</gene>